<sequence>MEYQRYIDWIDDKIIYDSRRVILAFLVLTLVFGAGLSNISTSAGTSQFATGLEEEQALEDINREFSPTFETDTGSTQLIQKENNVLSKPAMLRMLEAQKRVQDHPDMRVTSTSSAAAIVAQTLDPSATTLDQQIDAIERAPASEIDRAVRRADESSPQFRSIVSQDFNRGDASASASIGVISHEVPAGLSSGSGQGGSSPLTAIQKQAEFQVDSAAGGSITVFGSGIVADEFGSVITDSLLIVVPAAVIFIFLFLSIAYRDPVDLALGLFALLLAIVWTFGFTGIANIPFSQLLIAVPPLLLAVGIDFGIHAINRYREELVLDRGVDESMRTTTDQLLVAFFIVTGTTVIGFLANFTSALQPIREFGVVAGVGIVFTFLIFGIFLPAAKVEIDRLRERYPIPTLSETPLGSEDSALGSVLRVGVTIGDAAPALVLVVLLVGSAGAGVYAQDIDTTFSQEDFLPPEDTPAFLEELPEPFAPGEYTVSAQLNYLEDKFATTQSSETTVYVEGPMQRDTALEEIYRAGDDPPSSFAESDGRAESTSIVTVIQSYAQQDPEFRRLVDRNDQNDNGVPDQNLELIYDELFASPAGDRAENYLTEERRSARVVYTVEADAEQSEITEDTRTVADRFRMTATATGNTVVFKAVSDLILESAITSLAVALIGSAIFLMIIYRVFEGYATLGIVNVLPVAVTVTMVAASMRFLAIPFNAITATILAITIGLGVDYSVHVTHRFADERAEHDLRTALDRTVRGTGGALLGSMLTTVSGIGVLALALFPALGQFGVLTGLSITFAFLASLLVLPPALVLWDALINEDRRLLSLFGIGPKQKPATQAPTVGGEPDE</sequence>
<dbReference type="OrthoDB" id="42357at2157"/>
<accession>A0A847UFV9</accession>
<keyword evidence="5 7" id="KW-1133">Transmembrane helix</keyword>
<feature type="transmembrane region" description="Helical" evidence="7">
    <location>
        <begin position="21"/>
        <end position="39"/>
    </location>
</feature>
<dbReference type="PANTHER" id="PTHR33406">
    <property type="entry name" value="MEMBRANE PROTEIN MJ1562-RELATED"/>
    <property type="match status" value="1"/>
</dbReference>
<feature type="transmembrane region" description="Helical" evidence="7">
    <location>
        <begin position="337"/>
        <end position="360"/>
    </location>
</feature>
<keyword evidence="6 7" id="KW-0472">Membrane</keyword>
<feature type="transmembrane region" description="Helical" evidence="7">
    <location>
        <begin position="266"/>
        <end position="288"/>
    </location>
</feature>
<protein>
    <submittedName>
        <fullName evidence="9">MMPL family transporter</fullName>
    </submittedName>
</protein>
<dbReference type="GO" id="GO:0005886">
    <property type="term" value="C:plasma membrane"/>
    <property type="evidence" value="ECO:0007669"/>
    <property type="project" value="UniProtKB-SubCell"/>
</dbReference>
<comment type="subcellular location">
    <subcellularLocation>
        <location evidence="1">Cell membrane</location>
        <topology evidence="1">Multi-pass membrane protein</topology>
    </subcellularLocation>
</comment>
<dbReference type="InterPro" id="IPR004869">
    <property type="entry name" value="MMPL_dom"/>
</dbReference>
<evidence type="ECO:0000256" key="3">
    <source>
        <dbReference type="ARBA" id="ARBA00022475"/>
    </source>
</evidence>
<evidence type="ECO:0000256" key="2">
    <source>
        <dbReference type="ARBA" id="ARBA00010157"/>
    </source>
</evidence>
<name>A0A847UFV9_9EURY</name>
<comment type="similarity">
    <text evidence="2">Belongs to the resistance-nodulation-cell division (RND) (TC 2.A.6) family. MmpL subfamily.</text>
</comment>
<feature type="transmembrane region" description="Helical" evidence="7">
    <location>
        <begin position="294"/>
        <end position="316"/>
    </location>
</feature>
<evidence type="ECO:0000256" key="1">
    <source>
        <dbReference type="ARBA" id="ARBA00004651"/>
    </source>
</evidence>
<dbReference type="InterPro" id="IPR050545">
    <property type="entry name" value="Mycobact_MmpL"/>
</dbReference>
<feature type="transmembrane region" description="Helical" evidence="7">
    <location>
        <begin position="783"/>
        <end position="809"/>
    </location>
</feature>
<evidence type="ECO:0000256" key="6">
    <source>
        <dbReference type="ARBA" id="ARBA00023136"/>
    </source>
</evidence>
<feature type="transmembrane region" description="Helical" evidence="7">
    <location>
        <begin position="240"/>
        <end position="259"/>
    </location>
</feature>
<keyword evidence="3" id="KW-1003">Cell membrane</keyword>
<dbReference type="EMBL" id="WOYG01000001">
    <property type="protein sequence ID" value="NLV09958.1"/>
    <property type="molecule type" value="Genomic_DNA"/>
</dbReference>
<feature type="domain" description="SSD" evidence="8">
    <location>
        <begin position="682"/>
        <end position="808"/>
    </location>
</feature>
<feature type="transmembrane region" description="Helical" evidence="7">
    <location>
        <begin position="679"/>
        <end position="698"/>
    </location>
</feature>
<proteinExistence type="inferred from homology"/>
<organism evidence="9 10">
    <name type="scientific">Halomicrobium mukohataei</name>
    <dbReference type="NCBI Taxonomy" id="57705"/>
    <lineage>
        <taxon>Archaea</taxon>
        <taxon>Methanobacteriati</taxon>
        <taxon>Methanobacteriota</taxon>
        <taxon>Stenosarchaea group</taxon>
        <taxon>Halobacteria</taxon>
        <taxon>Halobacteriales</taxon>
        <taxon>Haloarculaceae</taxon>
        <taxon>Halomicrobium</taxon>
    </lineage>
</organism>
<feature type="transmembrane region" description="Helical" evidence="7">
    <location>
        <begin position="429"/>
        <end position="449"/>
    </location>
</feature>
<evidence type="ECO:0000313" key="9">
    <source>
        <dbReference type="EMBL" id="NLV09958.1"/>
    </source>
</evidence>
<dbReference type="Pfam" id="PF03176">
    <property type="entry name" value="MMPL"/>
    <property type="match status" value="2"/>
</dbReference>
<evidence type="ECO:0000313" key="10">
    <source>
        <dbReference type="Proteomes" id="UP000608662"/>
    </source>
</evidence>
<feature type="transmembrane region" description="Helical" evidence="7">
    <location>
        <begin position="366"/>
        <end position="388"/>
    </location>
</feature>
<dbReference type="PROSITE" id="PS50156">
    <property type="entry name" value="SSD"/>
    <property type="match status" value="2"/>
</dbReference>
<feature type="transmembrane region" description="Helical" evidence="7">
    <location>
        <begin position="757"/>
        <end position="777"/>
    </location>
</feature>
<dbReference type="InterPro" id="IPR000731">
    <property type="entry name" value="SSD"/>
</dbReference>
<reference evidence="9" key="1">
    <citation type="submission" date="2019-12" db="EMBL/GenBank/DDBJ databases">
        <title>Whole-genome sequence of Halomicrobium mukohataei pws1.</title>
        <authorList>
            <person name="Verma D.K."/>
            <person name="Gopal K."/>
            <person name="Prasad E.S."/>
        </authorList>
    </citation>
    <scope>NUCLEOTIDE SEQUENCE</scope>
    <source>
        <strain evidence="9">Pws1</strain>
    </source>
</reference>
<keyword evidence="4 7" id="KW-0812">Transmembrane</keyword>
<gene>
    <name evidence="9" type="ORF">GOC74_08450</name>
</gene>
<dbReference type="RefSeq" id="WP_170093729.1">
    <property type="nucleotide sequence ID" value="NZ_WOYG01000001.1"/>
</dbReference>
<dbReference type="Gene3D" id="1.20.1640.10">
    <property type="entry name" value="Multidrug efflux transporter AcrB transmembrane domain"/>
    <property type="match status" value="2"/>
</dbReference>
<feature type="domain" description="SSD" evidence="8">
    <location>
        <begin position="268"/>
        <end position="391"/>
    </location>
</feature>
<feature type="transmembrane region" description="Helical" evidence="7">
    <location>
        <begin position="649"/>
        <end position="672"/>
    </location>
</feature>
<evidence type="ECO:0000256" key="4">
    <source>
        <dbReference type="ARBA" id="ARBA00022692"/>
    </source>
</evidence>
<evidence type="ECO:0000256" key="7">
    <source>
        <dbReference type="SAM" id="Phobius"/>
    </source>
</evidence>
<dbReference type="AlphaFoldDB" id="A0A847UFV9"/>
<feature type="transmembrane region" description="Helical" evidence="7">
    <location>
        <begin position="704"/>
        <end position="724"/>
    </location>
</feature>
<evidence type="ECO:0000256" key="5">
    <source>
        <dbReference type="ARBA" id="ARBA00022989"/>
    </source>
</evidence>
<dbReference type="SUPFAM" id="SSF82866">
    <property type="entry name" value="Multidrug efflux transporter AcrB transmembrane domain"/>
    <property type="match status" value="2"/>
</dbReference>
<dbReference type="Proteomes" id="UP000608662">
    <property type="component" value="Unassembled WGS sequence"/>
</dbReference>
<dbReference type="PANTHER" id="PTHR33406:SF6">
    <property type="entry name" value="MEMBRANE PROTEIN YDGH-RELATED"/>
    <property type="match status" value="1"/>
</dbReference>
<evidence type="ECO:0000259" key="8">
    <source>
        <dbReference type="PROSITE" id="PS50156"/>
    </source>
</evidence>
<comment type="caution">
    <text evidence="9">The sequence shown here is derived from an EMBL/GenBank/DDBJ whole genome shotgun (WGS) entry which is preliminary data.</text>
</comment>